<keyword evidence="1" id="KW-0472">Membrane</keyword>
<keyword evidence="1" id="KW-0812">Transmembrane</keyword>
<dbReference type="Proteomes" id="UP000199068">
    <property type="component" value="Unassembled WGS sequence"/>
</dbReference>
<sequence>MELVIEKKQLKKYKLETRKHEFKIYSDEELIYTAKRSRMRPIIEGMTKIYLYDKYENKICFIKQEGWLQRILINIPIIGSFLFAMCPYIFYKDEVRQGYLKWQGGKVNTANAVGEINNDKYKIHDDGRNIFIDCNGKQVAHIIRDKFMPYEDGKYKLFLDEDFDKEIAIMCTIFIDIDFSETRSIFYNF</sequence>
<protein>
    <submittedName>
        <fullName evidence="2">Uncharacterized protein</fullName>
    </submittedName>
</protein>
<dbReference type="STRING" id="1121325.SAMN04515677_104402"/>
<dbReference type="RefSeq" id="WP_092725831.1">
    <property type="nucleotide sequence ID" value="NZ_FNGW01000004.1"/>
</dbReference>
<organism evidence="2 3">
    <name type="scientific">Romboutsia lituseburensis DSM 797</name>
    <dbReference type="NCBI Taxonomy" id="1121325"/>
    <lineage>
        <taxon>Bacteria</taxon>
        <taxon>Bacillati</taxon>
        <taxon>Bacillota</taxon>
        <taxon>Clostridia</taxon>
        <taxon>Peptostreptococcales</taxon>
        <taxon>Peptostreptococcaceae</taxon>
        <taxon>Romboutsia</taxon>
    </lineage>
</organism>
<evidence type="ECO:0000256" key="1">
    <source>
        <dbReference type="SAM" id="Phobius"/>
    </source>
</evidence>
<accession>A0A1G9PLT0</accession>
<reference evidence="2 3" key="1">
    <citation type="submission" date="2016-10" db="EMBL/GenBank/DDBJ databases">
        <authorList>
            <person name="de Groot N.N."/>
        </authorList>
    </citation>
    <scope>NUCLEOTIDE SEQUENCE [LARGE SCALE GENOMIC DNA]</scope>
    <source>
        <strain evidence="2 3">DSM 797</strain>
    </source>
</reference>
<gene>
    <name evidence="2" type="ORF">SAMN04515677_104402</name>
</gene>
<keyword evidence="1" id="KW-1133">Transmembrane helix</keyword>
<proteinExistence type="predicted"/>
<evidence type="ECO:0000313" key="3">
    <source>
        <dbReference type="Proteomes" id="UP000199068"/>
    </source>
</evidence>
<keyword evidence="3" id="KW-1185">Reference proteome</keyword>
<dbReference type="AlphaFoldDB" id="A0A1G9PLT0"/>
<feature type="transmembrane region" description="Helical" evidence="1">
    <location>
        <begin position="71"/>
        <end position="91"/>
    </location>
</feature>
<name>A0A1G9PLT0_9FIRM</name>
<dbReference type="EMBL" id="FNGW01000004">
    <property type="protein sequence ID" value="SDL99177.1"/>
    <property type="molecule type" value="Genomic_DNA"/>
</dbReference>
<evidence type="ECO:0000313" key="2">
    <source>
        <dbReference type="EMBL" id="SDL99177.1"/>
    </source>
</evidence>